<dbReference type="EMBL" id="RBNJ01017635">
    <property type="protein sequence ID" value="RUS24027.1"/>
    <property type="molecule type" value="Genomic_DNA"/>
</dbReference>
<organism evidence="1 2">
    <name type="scientific">Jimgerdemannia flammicorona</name>
    <dbReference type="NCBI Taxonomy" id="994334"/>
    <lineage>
        <taxon>Eukaryota</taxon>
        <taxon>Fungi</taxon>
        <taxon>Fungi incertae sedis</taxon>
        <taxon>Mucoromycota</taxon>
        <taxon>Mucoromycotina</taxon>
        <taxon>Endogonomycetes</taxon>
        <taxon>Endogonales</taxon>
        <taxon>Endogonaceae</taxon>
        <taxon>Jimgerdemannia</taxon>
    </lineage>
</organism>
<name>A0A433Q2M6_9FUNG</name>
<dbReference type="Proteomes" id="UP000274822">
    <property type="component" value="Unassembled WGS sequence"/>
</dbReference>
<reference evidence="1 2" key="1">
    <citation type="journal article" date="2018" name="New Phytol.">
        <title>Phylogenomics of Endogonaceae and evolution of mycorrhizas within Mucoromycota.</title>
        <authorList>
            <person name="Chang Y."/>
            <person name="Desiro A."/>
            <person name="Na H."/>
            <person name="Sandor L."/>
            <person name="Lipzen A."/>
            <person name="Clum A."/>
            <person name="Barry K."/>
            <person name="Grigoriev I.V."/>
            <person name="Martin F.M."/>
            <person name="Stajich J.E."/>
            <person name="Smith M.E."/>
            <person name="Bonito G."/>
            <person name="Spatafora J.W."/>
        </authorList>
    </citation>
    <scope>NUCLEOTIDE SEQUENCE [LARGE SCALE GENOMIC DNA]</scope>
    <source>
        <strain evidence="1 2">AD002</strain>
    </source>
</reference>
<evidence type="ECO:0000313" key="2">
    <source>
        <dbReference type="Proteomes" id="UP000274822"/>
    </source>
</evidence>
<accession>A0A433Q2M6</accession>
<dbReference type="AlphaFoldDB" id="A0A433Q2M6"/>
<proteinExistence type="predicted"/>
<protein>
    <submittedName>
        <fullName evidence="1">Uncharacterized protein</fullName>
    </submittedName>
</protein>
<keyword evidence="2" id="KW-1185">Reference proteome</keyword>
<sequence length="91" mass="10300">MRYTHRPSSWCAVKQSCGLHSAQQQTHTLKAIKNRDTPCKASQLTRILMLEKMARRSRTLALVSLHAGRRVALRDPVGAARPYRHIPDAAR</sequence>
<evidence type="ECO:0000313" key="1">
    <source>
        <dbReference type="EMBL" id="RUS24027.1"/>
    </source>
</evidence>
<gene>
    <name evidence="1" type="ORF">BC938DRAFT_474240</name>
</gene>
<comment type="caution">
    <text evidence="1">The sequence shown here is derived from an EMBL/GenBank/DDBJ whole genome shotgun (WGS) entry which is preliminary data.</text>
</comment>